<dbReference type="PANTHER" id="PTHR43798:SF33">
    <property type="entry name" value="HYDROLASE, PUTATIVE (AFU_ORTHOLOGUE AFUA_2G14860)-RELATED"/>
    <property type="match status" value="1"/>
</dbReference>
<organism evidence="2 3">
    <name type="scientific">Kwoniella dendrophila CBS 6074</name>
    <dbReference type="NCBI Taxonomy" id="1295534"/>
    <lineage>
        <taxon>Eukaryota</taxon>
        <taxon>Fungi</taxon>
        <taxon>Dikarya</taxon>
        <taxon>Basidiomycota</taxon>
        <taxon>Agaricomycotina</taxon>
        <taxon>Tremellomycetes</taxon>
        <taxon>Tremellales</taxon>
        <taxon>Cryptococcaceae</taxon>
        <taxon>Kwoniella</taxon>
    </lineage>
</organism>
<dbReference type="EMBL" id="CP144100">
    <property type="protein sequence ID" value="WWC87999.1"/>
    <property type="molecule type" value="Genomic_DNA"/>
</dbReference>
<name>A0AAX4JT96_9TREE</name>
<dbReference type="RefSeq" id="XP_066074762.1">
    <property type="nucleotide sequence ID" value="XM_066218665.1"/>
</dbReference>
<dbReference type="SUPFAM" id="SSF53474">
    <property type="entry name" value="alpha/beta-Hydrolases"/>
    <property type="match status" value="1"/>
</dbReference>
<dbReference type="Gene3D" id="3.40.50.1820">
    <property type="entry name" value="alpha/beta hydrolase"/>
    <property type="match status" value="1"/>
</dbReference>
<dbReference type="AlphaFoldDB" id="A0AAX4JT96"/>
<dbReference type="GeneID" id="91093572"/>
<dbReference type="Proteomes" id="UP001355207">
    <property type="component" value="Chromosome 3"/>
</dbReference>
<dbReference type="InterPro" id="IPR050266">
    <property type="entry name" value="AB_hydrolase_sf"/>
</dbReference>
<dbReference type="InterPro" id="IPR000073">
    <property type="entry name" value="AB_hydrolase_1"/>
</dbReference>
<dbReference type="Pfam" id="PF00561">
    <property type="entry name" value="Abhydrolase_1"/>
    <property type="match status" value="1"/>
</dbReference>
<dbReference type="InterPro" id="IPR029058">
    <property type="entry name" value="AB_hydrolase_fold"/>
</dbReference>
<protein>
    <recommendedName>
        <fullName evidence="1">AB hydrolase-1 domain-containing protein</fullName>
    </recommendedName>
</protein>
<evidence type="ECO:0000313" key="3">
    <source>
        <dbReference type="Proteomes" id="UP001355207"/>
    </source>
</evidence>
<feature type="domain" description="AB hydrolase-1" evidence="1">
    <location>
        <begin position="45"/>
        <end position="142"/>
    </location>
</feature>
<proteinExistence type="predicted"/>
<dbReference type="GO" id="GO:0016020">
    <property type="term" value="C:membrane"/>
    <property type="evidence" value="ECO:0007669"/>
    <property type="project" value="TreeGrafter"/>
</dbReference>
<keyword evidence="3" id="KW-1185">Reference proteome</keyword>
<accession>A0AAX4JT96</accession>
<evidence type="ECO:0000259" key="1">
    <source>
        <dbReference type="Pfam" id="PF00561"/>
    </source>
</evidence>
<evidence type="ECO:0000313" key="2">
    <source>
        <dbReference type="EMBL" id="WWC87999.1"/>
    </source>
</evidence>
<reference evidence="2 3" key="1">
    <citation type="submission" date="2024-01" db="EMBL/GenBank/DDBJ databases">
        <title>Comparative genomics of Cryptococcus and Kwoniella reveals pathogenesis evolution and contrasting modes of karyotype evolution via chromosome fusion or intercentromeric recombination.</title>
        <authorList>
            <person name="Coelho M.A."/>
            <person name="David-Palma M."/>
            <person name="Shea T."/>
            <person name="Bowers K."/>
            <person name="McGinley-Smith S."/>
            <person name="Mohammad A.W."/>
            <person name="Gnirke A."/>
            <person name="Yurkov A.M."/>
            <person name="Nowrousian M."/>
            <person name="Sun S."/>
            <person name="Cuomo C.A."/>
            <person name="Heitman J."/>
        </authorList>
    </citation>
    <scope>NUCLEOTIDE SEQUENCE [LARGE SCALE GENOMIC DNA]</scope>
    <source>
        <strain evidence="2 3">CBS 6074</strain>
    </source>
</reference>
<sequence>MPRIIIPDKPFDIYYRLSTPSKRERAIEIDEKYETILFFHPYWLDSFYFYPQFDDPALYENYNLICFDAPAHGSTKVKKISSDPVTWLFFCSLIKDALITLNIHSVHLVGSTMGCCPAMHFASSYPEMTKTLLMSAPPAPVEATNWSLTFRECMHILINAVKIRDPEPLDAITSVIFDYNATSHSGKVIKSIEEEYIQLTRSRLLSGELNSDKTLPIVISLALSRKQLLSHEEFLKILNDHKIPILIIQGTNEGWESEEVDDQWLKQMQDIHQLNIDKSGGKSLDNLKRIILNDVTRWMTLTSSDILNPIITKFVSEKTISKSLYEELNLEIDESKSTEMNIITITKNNHIRKSSLNNVRKPSFSRDIGVFDDKLFNSLSLNENGKDGNCASQQTHPSITKSPQIRTIPNNEAVKIQVEVITKVE</sequence>
<gene>
    <name evidence="2" type="ORF">L201_002901</name>
</gene>
<dbReference type="PANTHER" id="PTHR43798">
    <property type="entry name" value="MONOACYLGLYCEROL LIPASE"/>
    <property type="match status" value="1"/>
</dbReference>